<keyword evidence="1" id="KW-1185">Reference proteome</keyword>
<evidence type="ECO:0000313" key="2">
    <source>
        <dbReference type="WBParaSite" id="Csp11.Scaffold629.g14414.t1"/>
    </source>
</evidence>
<proteinExistence type="predicted"/>
<evidence type="ECO:0000313" key="1">
    <source>
        <dbReference type="Proteomes" id="UP000095282"/>
    </source>
</evidence>
<dbReference type="Proteomes" id="UP000095282">
    <property type="component" value="Unplaced"/>
</dbReference>
<sequence length="83" mass="9625">MFQLGMRVYNWNVMVSSSLLQCPFNTVELLQTHSLFFECSFVPTDEFSIETPTIHNVFLLLSDGIRFKYTVRSDNSKPLENLS</sequence>
<dbReference type="WBParaSite" id="Csp11.Scaffold629.g14414.t1">
    <property type="protein sequence ID" value="Csp11.Scaffold629.g14414.t1"/>
    <property type="gene ID" value="Csp11.Scaffold629.g14414"/>
</dbReference>
<dbReference type="AlphaFoldDB" id="A0A1I7U3A1"/>
<name>A0A1I7U3A1_9PELO</name>
<accession>A0A1I7U3A1</accession>
<reference evidence="2" key="1">
    <citation type="submission" date="2016-11" db="UniProtKB">
        <authorList>
            <consortium name="WormBaseParasite"/>
        </authorList>
    </citation>
    <scope>IDENTIFICATION</scope>
</reference>
<protein>
    <submittedName>
        <fullName evidence="2">Ovule protein</fullName>
    </submittedName>
</protein>
<organism evidence="1 2">
    <name type="scientific">Caenorhabditis tropicalis</name>
    <dbReference type="NCBI Taxonomy" id="1561998"/>
    <lineage>
        <taxon>Eukaryota</taxon>
        <taxon>Metazoa</taxon>
        <taxon>Ecdysozoa</taxon>
        <taxon>Nematoda</taxon>
        <taxon>Chromadorea</taxon>
        <taxon>Rhabditida</taxon>
        <taxon>Rhabditina</taxon>
        <taxon>Rhabditomorpha</taxon>
        <taxon>Rhabditoidea</taxon>
        <taxon>Rhabditidae</taxon>
        <taxon>Peloderinae</taxon>
        <taxon>Caenorhabditis</taxon>
    </lineage>
</organism>